<organism evidence="2 3">
    <name type="scientific">Fusibacter bizertensis</name>
    <dbReference type="NCBI Taxonomy" id="1488331"/>
    <lineage>
        <taxon>Bacteria</taxon>
        <taxon>Bacillati</taxon>
        <taxon>Bacillota</taxon>
        <taxon>Clostridia</taxon>
        <taxon>Eubacteriales</taxon>
        <taxon>Eubacteriales Family XII. Incertae Sedis</taxon>
        <taxon>Fusibacter</taxon>
    </lineage>
</organism>
<feature type="domain" description="Lcl C-terminal" evidence="1">
    <location>
        <begin position="104"/>
        <end position="243"/>
    </location>
</feature>
<dbReference type="InterPro" id="IPR011460">
    <property type="entry name" value="Lcl_C"/>
</dbReference>
<dbReference type="PANTHER" id="PTHR35812">
    <property type="entry name" value="LIPOPROTEIN"/>
    <property type="match status" value="1"/>
</dbReference>
<gene>
    <name evidence="2" type="ORF">QE109_15105</name>
</gene>
<evidence type="ECO:0000313" key="3">
    <source>
        <dbReference type="Proteomes" id="UP001158045"/>
    </source>
</evidence>
<keyword evidence="3" id="KW-1185">Reference proteome</keyword>
<comment type="caution">
    <text evidence="2">The sequence shown here is derived from an EMBL/GenBank/DDBJ whole genome shotgun (WGS) entry which is preliminary data.</text>
</comment>
<reference evidence="2 3" key="1">
    <citation type="submission" date="2023-04" db="EMBL/GenBank/DDBJ databases">
        <title>Fusibacter bizertensis strain WBS, isolated from littoral bottom sediments of the Arctic seas - biochemical and genomic analysis.</title>
        <authorList>
            <person name="Brioukhanov A.L."/>
        </authorList>
    </citation>
    <scope>NUCLEOTIDE SEQUENCE [LARGE SCALE GENOMIC DNA]</scope>
    <source>
        <strain evidence="2 3">WBS</strain>
    </source>
</reference>
<name>A0ABT6NGD1_9FIRM</name>
<dbReference type="Pfam" id="PF07603">
    <property type="entry name" value="Lcl_C"/>
    <property type="match status" value="2"/>
</dbReference>
<dbReference type="EMBL" id="JARYZI010000012">
    <property type="protein sequence ID" value="MDH8679485.1"/>
    <property type="molecule type" value="Genomic_DNA"/>
</dbReference>
<proteinExistence type="predicted"/>
<sequence length="423" mass="46708">MMNKIGIILVVLIVIMGGLLYSFANEKDDNIQAVKSIATSSESVTLNNSDLTATELSYKIVDTGTSKFFTDVTTVSKISSGEAFYGQDANYSGYEPSYTDNGDGTVTDTVTGLMWQQTMDSKMTFDEALEYANNAKLGGYDDWRIPNIKELFSLINYNGSSGGEKADILFIDTDYFDQPIGNTSIGEREIDAQVWSSTKYVSTTMKDDATVFGVNFVDGRIKGYGMIKPQTKLDNTAYFRLVRGNTSYGENLFVDNGDGTISDLATGLMWQMTDDGQTRDWKEALQYAEDLSYAGYDDWRLPNIKELQSIVDYSRSPDTTNSPAIDPLFVLSEMTDPNGNTNYGFYWSSTTHQDGINKSSSASYVSFGEALGKMNGSIMDVHGAGAVRSDPKSGDSDDYPKYFGPQGDVRYVYNYVLAVRDID</sequence>
<accession>A0ABT6NGD1</accession>
<protein>
    <submittedName>
        <fullName evidence="2">DUF1566 domain-containing protein</fullName>
    </submittedName>
</protein>
<evidence type="ECO:0000259" key="1">
    <source>
        <dbReference type="Pfam" id="PF07603"/>
    </source>
</evidence>
<evidence type="ECO:0000313" key="2">
    <source>
        <dbReference type="EMBL" id="MDH8679485.1"/>
    </source>
</evidence>
<feature type="domain" description="Lcl C-terminal" evidence="1">
    <location>
        <begin position="259"/>
        <end position="369"/>
    </location>
</feature>
<dbReference type="PANTHER" id="PTHR35812:SF1">
    <property type="entry name" value="LIPOPROTEIN"/>
    <property type="match status" value="1"/>
</dbReference>
<dbReference type="RefSeq" id="WP_281095381.1">
    <property type="nucleotide sequence ID" value="NZ_JARYZI010000012.1"/>
</dbReference>
<dbReference type="Proteomes" id="UP001158045">
    <property type="component" value="Unassembled WGS sequence"/>
</dbReference>